<evidence type="ECO:0008006" key="4">
    <source>
        <dbReference type="Google" id="ProtNLM"/>
    </source>
</evidence>
<name>A0A1Y6MDJ2_9GAMM</name>
<evidence type="ECO:0000256" key="1">
    <source>
        <dbReference type="SAM" id="SignalP"/>
    </source>
</evidence>
<reference evidence="3" key="1">
    <citation type="submission" date="2017-06" db="EMBL/GenBank/DDBJ databases">
        <authorList>
            <person name="Rodrigo-Torres L."/>
            <person name="Arahal R.D."/>
            <person name="Lucena T."/>
        </authorList>
    </citation>
    <scope>NUCLEOTIDE SEQUENCE [LARGE SCALE GENOMIC DNA]</scope>
    <source>
        <strain evidence="3">CECT 9190</strain>
    </source>
</reference>
<proteinExistence type="predicted"/>
<dbReference type="AlphaFoldDB" id="A0A1Y6MDJ2"/>
<dbReference type="Proteomes" id="UP000195963">
    <property type="component" value="Unassembled WGS sequence"/>
</dbReference>
<dbReference type="InterPro" id="IPR025514">
    <property type="entry name" value="DUF4402"/>
</dbReference>
<accession>A0A1Y6MDJ2</accession>
<dbReference type="EMBL" id="FYAK01000002">
    <property type="protein sequence ID" value="SMY33999.1"/>
    <property type="molecule type" value="Genomic_DNA"/>
</dbReference>
<organism evidence="2 3">
    <name type="scientific">Photobacterium malacitanum</name>
    <dbReference type="NCBI Taxonomy" id="2204294"/>
    <lineage>
        <taxon>Bacteria</taxon>
        <taxon>Pseudomonadati</taxon>
        <taxon>Pseudomonadota</taxon>
        <taxon>Gammaproteobacteria</taxon>
        <taxon>Vibrionales</taxon>
        <taxon>Vibrionaceae</taxon>
        <taxon>Photobacterium</taxon>
    </lineage>
</organism>
<evidence type="ECO:0000313" key="2">
    <source>
        <dbReference type="EMBL" id="SMY33999.1"/>
    </source>
</evidence>
<keyword evidence="3" id="KW-1185">Reference proteome</keyword>
<feature type="signal peptide" evidence="1">
    <location>
        <begin position="1"/>
        <end position="22"/>
    </location>
</feature>
<keyword evidence="1" id="KW-0732">Signal</keyword>
<protein>
    <recommendedName>
        <fullName evidence="4">DUF4402 domain-containing protein</fullName>
    </recommendedName>
</protein>
<evidence type="ECO:0000313" key="3">
    <source>
        <dbReference type="Proteomes" id="UP000195963"/>
    </source>
</evidence>
<feature type="chain" id="PRO_5012418803" description="DUF4402 domain-containing protein" evidence="1">
    <location>
        <begin position="23"/>
        <end position="151"/>
    </location>
</feature>
<gene>
    <name evidence="2" type="ORF">PMAL9190_01445</name>
</gene>
<dbReference type="RefSeq" id="WP_087844552.1">
    <property type="nucleotide sequence ID" value="NZ_FYAK01000002.1"/>
</dbReference>
<sequence length="151" mass="15417">MHKSMRKLAFVTLAIMPSLAQAEVGSIQATIEIIPPLSISQTSALDFGTIFSDRTTDVIVATTDGGAAAFTVSGHDGLTVDVSTEATTTLTHTTDGTKTIPVVGINLNNASVVLNGATEVKAGGTADIDNATGALTVGNYTGSFNVTVVYQ</sequence>
<dbReference type="Pfam" id="PF14352">
    <property type="entry name" value="DUF4402"/>
    <property type="match status" value="1"/>
</dbReference>